<name>A0A6C0P0I1_9BACL</name>
<comment type="similarity">
    <text evidence="3">Belongs to the Nudix hydrolase family.</text>
</comment>
<keyword evidence="6" id="KW-1185">Reference proteome</keyword>
<dbReference type="RefSeq" id="WP_162640532.1">
    <property type="nucleotide sequence ID" value="NZ_CP048286.1"/>
</dbReference>
<evidence type="ECO:0000256" key="3">
    <source>
        <dbReference type="RuleBase" id="RU003476"/>
    </source>
</evidence>
<comment type="cofactor">
    <cofactor evidence="1">
        <name>Mg(2+)</name>
        <dbReference type="ChEBI" id="CHEBI:18420"/>
    </cofactor>
</comment>
<dbReference type="AlphaFoldDB" id="A0A6C0P0I1"/>
<dbReference type="InterPro" id="IPR020476">
    <property type="entry name" value="Nudix_hydrolase"/>
</dbReference>
<evidence type="ECO:0000256" key="1">
    <source>
        <dbReference type="ARBA" id="ARBA00001946"/>
    </source>
</evidence>
<evidence type="ECO:0000313" key="6">
    <source>
        <dbReference type="Proteomes" id="UP000479114"/>
    </source>
</evidence>
<evidence type="ECO:0000313" key="5">
    <source>
        <dbReference type="EMBL" id="QHW31726.1"/>
    </source>
</evidence>
<dbReference type="PANTHER" id="PTHR43046">
    <property type="entry name" value="GDP-MANNOSE MANNOSYL HYDROLASE"/>
    <property type="match status" value="1"/>
</dbReference>
<sequence length="156" mass="17802">MAIMTDSKGNIFLEFLAMQENQLDAAALDAPLTHALIVVKCQDKYLFMHNKWRNSWELPGGIIEEGETARECVVRELREETNQSIADVDFKGVMKFRLQPSYHGPERTEYGVLFAGRLSRLDDFIENDEASSIVLWDGISDIGDIAEIDKKLIEFF</sequence>
<dbReference type="KEGG" id="prz:GZH47_13350"/>
<keyword evidence="2 3" id="KW-0378">Hydrolase</keyword>
<dbReference type="Proteomes" id="UP000479114">
    <property type="component" value="Chromosome"/>
</dbReference>
<dbReference type="InterPro" id="IPR020084">
    <property type="entry name" value="NUDIX_hydrolase_CS"/>
</dbReference>
<dbReference type="InterPro" id="IPR000086">
    <property type="entry name" value="NUDIX_hydrolase_dom"/>
</dbReference>
<proteinExistence type="inferred from homology"/>
<reference evidence="5 6" key="1">
    <citation type="submission" date="2020-02" db="EMBL/GenBank/DDBJ databases">
        <title>Paenibacillus sp. nov., isolated from rhizosphere soil of tomato.</title>
        <authorList>
            <person name="Weon H.-Y."/>
            <person name="Lee S.A."/>
        </authorList>
    </citation>
    <scope>NUCLEOTIDE SEQUENCE [LARGE SCALE GENOMIC DNA]</scope>
    <source>
        <strain evidence="5 6">14171R-81</strain>
    </source>
</reference>
<dbReference type="EMBL" id="CP048286">
    <property type="protein sequence ID" value="QHW31726.1"/>
    <property type="molecule type" value="Genomic_DNA"/>
</dbReference>
<dbReference type="SUPFAM" id="SSF55811">
    <property type="entry name" value="Nudix"/>
    <property type="match status" value="1"/>
</dbReference>
<evidence type="ECO:0000259" key="4">
    <source>
        <dbReference type="PROSITE" id="PS51462"/>
    </source>
</evidence>
<dbReference type="PROSITE" id="PS00893">
    <property type="entry name" value="NUDIX_BOX"/>
    <property type="match status" value="1"/>
</dbReference>
<evidence type="ECO:0000256" key="2">
    <source>
        <dbReference type="ARBA" id="ARBA00022801"/>
    </source>
</evidence>
<feature type="domain" description="Nudix hydrolase" evidence="4">
    <location>
        <begin position="28"/>
        <end position="156"/>
    </location>
</feature>
<dbReference type="Gene3D" id="3.90.79.10">
    <property type="entry name" value="Nucleoside Triphosphate Pyrophosphohydrolase"/>
    <property type="match status" value="1"/>
</dbReference>
<dbReference type="PROSITE" id="PS51462">
    <property type="entry name" value="NUDIX"/>
    <property type="match status" value="1"/>
</dbReference>
<accession>A0A6C0P0I1</accession>
<dbReference type="PRINTS" id="PR00502">
    <property type="entry name" value="NUDIXFAMILY"/>
</dbReference>
<organism evidence="5 6">
    <name type="scientific">Paenibacillus rhizovicinus</name>
    <dbReference type="NCBI Taxonomy" id="2704463"/>
    <lineage>
        <taxon>Bacteria</taxon>
        <taxon>Bacillati</taxon>
        <taxon>Bacillota</taxon>
        <taxon>Bacilli</taxon>
        <taxon>Bacillales</taxon>
        <taxon>Paenibacillaceae</taxon>
        <taxon>Paenibacillus</taxon>
    </lineage>
</organism>
<dbReference type="InterPro" id="IPR015797">
    <property type="entry name" value="NUDIX_hydrolase-like_dom_sf"/>
</dbReference>
<dbReference type="PANTHER" id="PTHR43046:SF14">
    <property type="entry name" value="MUTT_NUDIX FAMILY PROTEIN"/>
    <property type="match status" value="1"/>
</dbReference>
<dbReference type="GO" id="GO:0016787">
    <property type="term" value="F:hydrolase activity"/>
    <property type="evidence" value="ECO:0007669"/>
    <property type="project" value="UniProtKB-KW"/>
</dbReference>
<dbReference type="Pfam" id="PF00293">
    <property type="entry name" value="NUDIX"/>
    <property type="match status" value="1"/>
</dbReference>
<gene>
    <name evidence="5" type="ORF">GZH47_13350</name>
</gene>
<protein>
    <submittedName>
        <fullName evidence="5">NUDIX domain-containing protein</fullName>
    </submittedName>
</protein>